<keyword evidence="10" id="KW-1185">Reference proteome</keyword>
<dbReference type="InterPro" id="IPR001734">
    <property type="entry name" value="Na/solute_symporter"/>
</dbReference>
<dbReference type="GeneID" id="34684467"/>
<reference evidence="9" key="1">
    <citation type="submission" date="2014-12" db="EMBL/GenBank/DDBJ databases">
        <authorList>
            <person name="Neuveglise Cecile"/>
        </authorList>
    </citation>
    <scope>NUCLEOTIDE SEQUENCE [LARGE SCALE GENOMIC DNA]</scope>
    <source>
        <strain evidence="9">CBS 12615</strain>
    </source>
</reference>
<proteinExistence type="inferred from homology"/>
<dbReference type="OrthoDB" id="6132759at2759"/>
<feature type="transmembrane region" description="Helical" evidence="8">
    <location>
        <begin position="163"/>
        <end position="185"/>
    </location>
</feature>
<evidence type="ECO:0000256" key="6">
    <source>
        <dbReference type="ARBA" id="ARBA00023136"/>
    </source>
</evidence>
<feature type="transmembrane region" description="Helical" evidence="8">
    <location>
        <begin position="492"/>
        <end position="513"/>
    </location>
</feature>
<dbReference type="InterPro" id="IPR038377">
    <property type="entry name" value="Na/Glc_symporter_sf"/>
</dbReference>
<feature type="transmembrane region" description="Helical" evidence="8">
    <location>
        <begin position="250"/>
        <end position="271"/>
    </location>
</feature>
<evidence type="ECO:0000256" key="8">
    <source>
        <dbReference type="SAM" id="Phobius"/>
    </source>
</evidence>
<feature type="transmembrane region" description="Helical" evidence="8">
    <location>
        <begin position="197"/>
        <end position="217"/>
    </location>
</feature>
<accession>A0A0C7N3B4</accession>
<name>A0A0C7N3B4_9SACH</name>
<keyword evidence="5 8" id="KW-1133">Transmembrane helix</keyword>
<evidence type="ECO:0000256" key="7">
    <source>
        <dbReference type="RuleBase" id="RU362091"/>
    </source>
</evidence>
<evidence type="ECO:0000313" key="9">
    <source>
        <dbReference type="EMBL" id="CEP61053.1"/>
    </source>
</evidence>
<feature type="transmembrane region" description="Helical" evidence="8">
    <location>
        <begin position="593"/>
        <end position="614"/>
    </location>
</feature>
<dbReference type="InterPro" id="IPR031155">
    <property type="entry name" value="DUR"/>
</dbReference>
<dbReference type="EMBL" id="LN736361">
    <property type="protein sequence ID" value="CEP61053.1"/>
    <property type="molecule type" value="Genomic_DNA"/>
</dbReference>
<dbReference type="CDD" id="cd11476">
    <property type="entry name" value="SLC5sbd_DUR3"/>
    <property type="match status" value="1"/>
</dbReference>
<feature type="transmembrane region" description="Helical" evidence="8">
    <location>
        <begin position="452"/>
        <end position="472"/>
    </location>
</feature>
<evidence type="ECO:0000313" key="10">
    <source>
        <dbReference type="Proteomes" id="UP000054304"/>
    </source>
</evidence>
<organism evidence="9 10">
    <name type="scientific">Lachancea lanzarotensis</name>
    <dbReference type="NCBI Taxonomy" id="1245769"/>
    <lineage>
        <taxon>Eukaryota</taxon>
        <taxon>Fungi</taxon>
        <taxon>Dikarya</taxon>
        <taxon>Ascomycota</taxon>
        <taxon>Saccharomycotina</taxon>
        <taxon>Saccharomycetes</taxon>
        <taxon>Saccharomycetales</taxon>
        <taxon>Saccharomycetaceae</taxon>
        <taxon>Lachancea</taxon>
    </lineage>
</organism>
<keyword evidence="3" id="KW-0813">Transport</keyword>
<feature type="transmembrane region" description="Helical" evidence="8">
    <location>
        <begin position="560"/>
        <end position="581"/>
    </location>
</feature>
<dbReference type="GO" id="GO:0005886">
    <property type="term" value="C:plasma membrane"/>
    <property type="evidence" value="ECO:0007669"/>
    <property type="project" value="TreeGrafter"/>
</dbReference>
<feature type="transmembrane region" description="Helical" evidence="8">
    <location>
        <begin position="333"/>
        <end position="356"/>
    </location>
</feature>
<comment type="similarity">
    <text evidence="2 7">Belongs to the sodium:solute symporter (SSF) (TC 2.A.21) family.</text>
</comment>
<feature type="transmembrane region" description="Helical" evidence="8">
    <location>
        <begin position="12"/>
        <end position="33"/>
    </location>
</feature>
<protein>
    <submittedName>
        <fullName evidence="9">LALA0S02e05688g1_1</fullName>
    </submittedName>
</protein>
<feature type="transmembrane region" description="Helical" evidence="8">
    <location>
        <begin position="87"/>
        <end position="106"/>
    </location>
</feature>
<dbReference type="GO" id="GO:0015204">
    <property type="term" value="F:urea transmembrane transporter activity"/>
    <property type="evidence" value="ECO:0007669"/>
    <property type="project" value="InterPro"/>
</dbReference>
<evidence type="ECO:0000256" key="5">
    <source>
        <dbReference type="ARBA" id="ARBA00022989"/>
    </source>
</evidence>
<dbReference type="RefSeq" id="XP_022627290.1">
    <property type="nucleotide sequence ID" value="XM_022773800.1"/>
</dbReference>
<evidence type="ECO:0000256" key="1">
    <source>
        <dbReference type="ARBA" id="ARBA00004141"/>
    </source>
</evidence>
<feature type="transmembrane region" description="Helical" evidence="8">
    <location>
        <begin position="283"/>
        <end position="313"/>
    </location>
</feature>
<evidence type="ECO:0000256" key="2">
    <source>
        <dbReference type="ARBA" id="ARBA00006434"/>
    </source>
</evidence>
<evidence type="ECO:0000256" key="4">
    <source>
        <dbReference type="ARBA" id="ARBA00022692"/>
    </source>
</evidence>
<comment type="subcellular location">
    <subcellularLocation>
        <location evidence="1">Membrane</location>
        <topology evidence="1">Multi-pass membrane protein</topology>
    </subcellularLocation>
</comment>
<feature type="transmembrane region" description="Helical" evidence="8">
    <location>
        <begin position="132"/>
        <end position="151"/>
    </location>
</feature>
<evidence type="ECO:0000256" key="3">
    <source>
        <dbReference type="ARBA" id="ARBA00022448"/>
    </source>
</evidence>
<feature type="transmembrane region" description="Helical" evidence="8">
    <location>
        <begin position="399"/>
        <end position="417"/>
    </location>
</feature>
<dbReference type="PANTHER" id="PTHR46154:SF4">
    <property type="entry name" value="UREA ACTIVE TRANSPORTER"/>
    <property type="match status" value="1"/>
</dbReference>
<dbReference type="GO" id="GO:0015606">
    <property type="term" value="F:spermidine transmembrane transporter activity"/>
    <property type="evidence" value="ECO:0007669"/>
    <property type="project" value="TreeGrafter"/>
</dbReference>
<dbReference type="Pfam" id="PF00474">
    <property type="entry name" value="SSF"/>
    <property type="match status" value="1"/>
</dbReference>
<dbReference type="AlphaFoldDB" id="A0A0C7N3B4"/>
<dbReference type="Proteomes" id="UP000054304">
    <property type="component" value="Unassembled WGS sequence"/>
</dbReference>
<sequence>MVEPILSQGYGYGFAVGVGSGFAILMVTISFLLSKYMGQAQNSERFSTASRNVGSGLIASSTVSAWTWPATLLLSGTWSYIYGISGAWLYAVGGTVQITLFAFLALQIKRRAPTAHTVSETIHVRFGEAGHLMYLCYCAATNVMVSSLLLLGGSQAFAAATGMHTVAASFLIPVTVVIYTALGGLKATFISDWVHTVIVYIILIVIAYTVFCTSPLIGSPGKMWDLLKAVEKVFPKASGTSYLSFKDRDMVLLTWSVMLGGLSSVFGDPGYSQRAIASDSKSVFVGYMMGGICWMIIPFALGSSAGLACRALLLSPASMTYPRQLTDEEVGASLPFLYGLASIFGKSGAAAGLVMLEMSVTSATSAELIAFSTIVTYDMYRTYVKPQATGKQLIRTSHASVIFFGLFMAALAVVFNYCHVTVGWLLSFVGIVLNPEVPAVTLSLFWPRMTKLSLLIGVPLGTVSGIVCWIGATYHFAGGVVNRNTLMTPEATFIGNIVSLFSCAVYIVAISLIKPDGKFRMERYRDELQIADDIDSEEKEALTLTEDDDRLLGIQTYLSLFINVFLFLGVYVILTCALYGWGKDLSRGSFTAFMVVMLVWLLLAAVYIILAPLWQGRRAIKTIVAGLCGCSASYADKQAAQLEDTKYNIKMAPSSDSVTSESALSVIGEQTNRFDHLQKQNNV</sequence>
<dbReference type="GO" id="GO:0015489">
    <property type="term" value="F:putrescine transmembrane transporter activity"/>
    <property type="evidence" value="ECO:0007669"/>
    <property type="project" value="TreeGrafter"/>
</dbReference>
<dbReference type="STRING" id="1245769.A0A0C7N3B4"/>
<keyword evidence="4 8" id="KW-0812">Transmembrane</keyword>
<dbReference type="Gene3D" id="1.20.1730.10">
    <property type="entry name" value="Sodium/glucose cotransporter"/>
    <property type="match status" value="1"/>
</dbReference>
<dbReference type="PANTHER" id="PTHR46154">
    <property type="match status" value="1"/>
</dbReference>
<dbReference type="PROSITE" id="PS50283">
    <property type="entry name" value="NA_SOLUT_SYMP_3"/>
    <property type="match status" value="1"/>
</dbReference>
<feature type="transmembrane region" description="Helical" evidence="8">
    <location>
        <begin position="54"/>
        <end position="81"/>
    </location>
</feature>
<dbReference type="HOGENOM" id="CLU_010778_2_1_1"/>
<feature type="transmembrane region" description="Helical" evidence="8">
    <location>
        <begin position="423"/>
        <end position="445"/>
    </location>
</feature>
<gene>
    <name evidence="9" type="ORF">LALA0_S02e05688g</name>
</gene>
<keyword evidence="6 8" id="KW-0472">Membrane</keyword>